<organism evidence="1 2">
    <name type="scientific">Dallia pectoralis</name>
    <name type="common">Alaska blackfish</name>
    <dbReference type="NCBI Taxonomy" id="75939"/>
    <lineage>
        <taxon>Eukaryota</taxon>
        <taxon>Metazoa</taxon>
        <taxon>Chordata</taxon>
        <taxon>Craniata</taxon>
        <taxon>Vertebrata</taxon>
        <taxon>Euteleostomi</taxon>
        <taxon>Actinopterygii</taxon>
        <taxon>Neopterygii</taxon>
        <taxon>Teleostei</taxon>
        <taxon>Protacanthopterygii</taxon>
        <taxon>Esociformes</taxon>
        <taxon>Umbridae</taxon>
        <taxon>Dallia</taxon>
    </lineage>
</organism>
<sequence>MRIIMCCGLGDACSYSTRPYRRWPHISPTIIPTDRAAPPGASHHPTVPHRPLCSPPALRALPALRVPHRRSPELENVRRRSGAVPAPVRCRTHAYTGTDKPRTRTADLLRSLLYLFSLKDAVEVEAVVSVAPSQHLSVLRGEPSHLHPDTGGHNCG</sequence>
<keyword evidence="2" id="KW-1185">Reference proteome</keyword>
<proteinExistence type="predicted"/>
<dbReference type="Proteomes" id="UP001157502">
    <property type="component" value="Chromosome 31"/>
</dbReference>
<gene>
    <name evidence="1" type="ORF">DPEC_G00324140</name>
</gene>
<accession>A0ACC2FAW1</accession>
<comment type="caution">
    <text evidence="1">The sequence shown here is derived from an EMBL/GenBank/DDBJ whole genome shotgun (WGS) entry which is preliminary data.</text>
</comment>
<evidence type="ECO:0000313" key="1">
    <source>
        <dbReference type="EMBL" id="KAJ7988494.1"/>
    </source>
</evidence>
<protein>
    <submittedName>
        <fullName evidence="1">Uncharacterized protein</fullName>
    </submittedName>
</protein>
<reference evidence="1" key="1">
    <citation type="submission" date="2021-05" db="EMBL/GenBank/DDBJ databases">
        <authorList>
            <person name="Pan Q."/>
            <person name="Jouanno E."/>
            <person name="Zahm M."/>
            <person name="Klopp C."/>
            <person name="Cabau C."/>
            <person name="Louis A."/>
            <person name="Berthelot C."/>
            <person name="Parey E."/>
            <person name="Roest Crollius H."/>
            <person name="Montfort J."/>
            <person name="Robinson-Rechavi M."/>
            <person name="Bouchez O."/>
            <person name="Lampietro C."/>
            <person name="Lopez Roques C."/>
            <person name="Donnadieu C."/>
            <person name="Postlethwait J."/>
            <person name="Bobe J."/>
            <person name="Dillon D."/>
            <person name="Chandos A."/>
            <person name="von Hippel F."/>
            <person name="Guiguen Y."/>
        </authorList>
    </citation>
    <scope>NUCLEOTIDE SEQUENCE</scope>
    <source>
        <strain evidence="1">YG-Jan2019</strain>
    </source>
</reference>
<dbReference type="EMBL" id="CM055758">
    <property type="protein sequence ID" value="KAJ7988494.1"/>
    <property type="molecule type" value="Genomic_DNA"/>
</dbReference>
<evidence type="ECO:0000313" key="2">
    <source>
        <dbReference type="Proteomes" id="UP001157502"/>
    </source>
</evidence>
<name>A0ACC2FAW1_DALPE</name>